<protein>
    <submittedName>
        <fullName evidence="1">Uncharacterized protein</fullName>
    </submittedName>
</protein>
<sequence length="313" mass="35671">MEQTTKRLLESTIDDHATYATDDQPIEKRARLIQGPNVRQCHFYKLAREIRDLIYHQLWNDAPPIIIDYGEYVRSVEYFQIDPNNVPVGTCGPSSQTLSILYNGKNEGERNSLTCDRLPKWLLADKTILQEEIEQLRRRAVWSFKFFAVANDNSIYGLFGYGGLLKPSQAQAACVQVEEFGPQEFDILYQELRGLTGLSHLELVIDLWVSVPWLSFVQTVAEGFDINSDRLNGLCHGFDHLEDITIRVIVEDMDCEKYGEFATVGVFVQIAEQISDVVGPALGTETSIDMRTNACLNPQDDKPECLRVTFRRK</sequence>
<name>A0A8K0VV00_9PLEO</name>
<dbReference type="EMBL" id="JAGMVJ010000018">
    <property type="protein sequence ID" value="KAH7077126.1"/>
    <property type="molecule type" value="Genomic_DNA"/>
</dbReference>
<dbReference type="AlphaFoldDB" id="A0A8K0VV00"/>
<dbReference type="OrthoDB" id="3799620at2759"/>
<proteinExistence type="predicted"/>
<organism evidence="1 2">
    <name type="scientific">Paraphoma chrysanthemicola</name>
    <dbReference type="NCBI Taxonomy" id="798071"/>
    <lineage>
        <taxon>Eukaryota</taxon>
        <taxon>Fungi</taxon>
        <taxon>Dikarya</taxon>
        <taxon>Ascomycota</taxon>
        <taxon>Pezizomycotina</taxon>
        <taxon>Dothideomycetes</taxon>
        <taxon>Pleosporomycetidae</taxon>
        <taxon>Pleosporales</taxon>
        <taxon>Pleosporineae</taxon>
        <taxon>Phaeosphaeriaceae</taxon>
        <taxon>Paraphoma</taxon>
    </lineage>
</organism>
<keyword evidence="2" id="KW-1185">Reference proteome</keyword>
<evidence type="ECO:0000313" key="1">
    <source>
        <dbReference type="EMBL" id="KAH7077126.1"/>
    </source>
</evidence>
<reference evidence="1" key="1">
    <citation type="journal article" date="2021" name="Nat. Commun.">
        <title>Genetic determinants of endophytism in the Arabidopsis root mycobiome.</title>
        <authorList>
            <person name="Mesny F."/>
            <person name="Miyauchi S."/>
            <person name="Thiergart T."/>
            <person name="Pickel B."/>
            <person name="Atanasova L."/>
            <person name="Karlsson M."/>
            <person name="Huettel B."/>
            <person name="Barry K.W."/>
            <person name="Haridas S."/>
            <person name="Chen C."/>
            <person name="Bauer D."/>
            <person name="Andreopoulos W."/>
            <person name="Pangilinan J."/>
            <person name="LaButti K."/>
            <person name="Riley R."/>
            <person name="Lipzen A."/>
            <person name="Clum A."/>
            <person name="Drula E."/>
            <person name="Henrissat B."/>
            <person name="Kohler A."/>
            <person name="Grigoriev I.V."/>
            <person name="Martin F.M."/>
            <person name="Hacquard S."/>
        </authorList>
    </citation>
    <scope>NUCLEOTIDE SEQUENCE</scope>
    <source>
        <strain evidence="1">MPI-SDFR-AT-0120</strain>
    </source>
</reference>
<accession>A0A8K0VV00</accession>
<gene>
    <name evidence="1" type="ORF">FB567DRAFT_534584</name>
</gene>
<dbReference type="Proteomes" id="UP000813461">
    <property type="component" value="Unassembled WGS sequence"/>
</dbReference>
<evidence type="ECO:0000313" key="2">
    <source>
        <dbReference type="Proteomes" id="UP000813461"/>
    </source>
</evidence>
<comment type="caution">
    <text evidence="1">The sequence shown here is derived from an EMBL/GenBank/DDBJ whole genome shotgun (WGS) entry which is preliminary data.</text>
</comment>